<dbReference type="AlphaFoldDB" id="A0A9P0BGQ3"/>
<sequence>MSGVRNRRNMYRKTLEFDHSYVTANVAEQYDTVRKQLPPFKQRDRPSQVSRGRGRQSYQNSREEKFRQQKSANTSFDLSESLRKKLLPDVKDSESAIDRHEAVATLKAITIFVTTRAIGFGTAHLFSILFEFNNVPVNGIYQMYRVVFEAKIEIAQRGINYTMQISDCQSTN</sequence>
<name>A0A9P0BGQ3_BRAAE</name>
<keyword evidence="3" id="KW-1185">Reference proteome</keyword>
<proteinExistence type="predicted"/>
<dbReference type="EMBL" id="OV121139">
    <property type="protein sequence ID" value="CAH0562794.1"/>
    <property type="molecule type" value="Genomic_DNA"/>
</dbReference>
<accession>A0A9P0BGQ3</accession>
<reference evidence="2" key="1">
    <citation type="submission" date="2021-12" db="EMBL/GenBank/DDBJ databases">
        <authorList>
            <person name="King R."/>
        </authorList>
    </citation>
    <scope>NUCLEOTIDE SEQUENCE</scope>
</reference>
<evidence type="ECO:0000256" key="1">
    <source>
        <dbReference type="SAM" id="MobiDB-lite"/>
    </source>
</evidence>
<evidence type="ECO:0000313" key="2">
    <source>
        <dbReference type="EMBL" id="CAH0562794.1"/>
    </source>
</evidence>
<organism evidence="2 3">
    <name type="scientific">Brassicogethes aeneus</name>
    <name type="common">Rape pollen beetle</name>
    <name type="synonym">Meligethes aeneus</name>
    <dbReference type="NCBI Taxonomy" id="1431903"/>
    <lineage>
        <taxon>Eukaryota</taxon>
        <taxon>Metazoa</taxon>
        <taxon>Ecdysozoa</taxon>
        <taxon>Arthropoda</taxon>
        <taxon>Hexapoda</taxon>
        <taxon>Insecta</taxon>
        <taxon>Pterygota</taxon>
        <taxon>Neoptera</taxon>
        <taxon>Endopterygota</taxon>
        <taxon>Coleoptera</taxon>
        <taxon>Polyphaga</taxon>
        <taxon>Cucujiformia</taxon>
        <taxon>Nitidulidae</taxon>
        <taxon>Meligethinae</taxon>
        <taxon>Brassicogethes</taxon>
    </lineage>
</organism>
<evidence type="ECO:0000313" key="3">
    <source>
        <dbReference type="Proteomes" id="UP001154078"/>
    </source>
</evidence>
<dbReference type="OrthoDB" id="8044645at2759"/>
<protein>
    <submittedName>
        <fullName evidence="2">Uncharacterized protein</fullName>
    </submittedName>
</protein>
<feature type="region of interest" description="Disordered" evidence="1">
    <location>
        <begin position="33"/>
        <end position="77"/>
    </location>
</feature>
<dbReference type="Proteomes" id="UP001154078">
    <property type="component" value="Chromosome 8"/>
</dbReference>
<gene>
    <name evidence="2" type="ORF">MELIAE_LOCUS11814</name>
</gene>